<accession>A0A9P7SVJ2</accession>
<protein>
    <recommendedName>
        <fullName evidence="2">BAH domain-containing protein</fullName>
    </recommendedName>
</protein>
<evidence type="ECO:0000256" key="1">
    <source>
        <dbReference type="SAM" id="MobiDB-lite"/>
    </source>
</evidence>
<dbReference type="PROSITE" id="PS51038">
    <property type="entry name" value="BAH"/>
    <property type="match status" value="1"/>
</dbReference>
<sequence length="156" mass="17743">MAPQTAKQKRTETGVRQRRPVPGVSRGDSDDELGSDDLPWEWIYDVENPERASDGTQNDRKRRKVTSNKIAGARIGSFECRVGDTVLLKAEGSNEAWVAIICEFIDDDGEGEKAANFMWFSTEKEIRNKERKRSDFHWVVYMVPTTSLLRFSGVQS</sequence>
<dbReference type="OrthoDB" id="1926878at2759"/>
<name>A0A9P7SVJ2_9HYPO</name>
<organism evidence="3 4">
    <name type="scientific">Claviceps pusilla</name>
    <dbReference type="NCBI Taxonomy" id="123648"/>
    <lineage>
        <taxon>Eukaryota</taxon>
        <taxon>Fungi</taxon>
        <taxon>Dikarya</taxon>
        <taxon>Ascomycota</taxon>
        <taxon>Pezizomycotina</taxon>
        <taxon>Sordariomycetes</taxon>
        <taxon>Hypocreomycetidae</taxon>
        <taxon>Hypocreales</taxon>
        <taxon>Clavicipitaceae</taxon>
        <taxon>Claviceps</taxon>
    </lineage>
</organism>
<comment type="caution">
    <text evidence="3">The sequence shown here is derived from an EMBL/GenBank/DDBJ whole genome shotgun (WGS) entry which is preliminary data.</text>
</comment>
<dbReference type="InterPro" id="IPR043151">
    <property type="entry name" value="BAH_sf"/>
</dbReference>
<dbReference type="AlphaFoldDB" id="A0A9P7SVJ2"/>
<reference evidence="3" key="1">
    <citation type="journal article" date="2020" name="bioRxiv">
        <title>Whole genome comparisons of ergot fungi reveals the divergence and evolution of species within the genus Claviceps are the result of varying mechanisms driving genome evolution and host range expansion.</title>
        <authorList>
            <person name="Wyka S.A."/>
            <person name="Mondo S.J."/>
            <person name="Liu M."/>
            <person name="Dettman J."/>
            <person name="Nalam V."/>
            <person name="Broders K.D."/>
        </authorList>
    </citation>
    <scope>NUCLEOTIDE SEQUENCE</scope>
    <source>
        <strain evidence="3">CCC 602</strain>
    </source>
</reference>
<dbReference type="EMBL" id="SRPW01003503">
    <property type="protein sequence ID" value="KAG5986809.1"/>
    <property type="molecule type" value="Genomic_DNA"/>
</dbReference>
<dbReference type="Gene3D" id="2.30.30.490">
    <property type="match status" value="1"/>
</dbReference>
<feature type="domain" description="BAH" evidence="2">
    <location>
        <begin position="78"/>
        <end position="156"/>
    </location>
</feature>
<feature type="compositionally biased region" description="Acidic residues" evidence="1">
    <location>
        <begin position="29"/>
        <end position="39"/>
    </location>
</feature>
<evidence type="ECO:0000313" key="3">
    <source>
        <dbReference type="EMBL" id="KAG5986809.1"/>
    </source>
</evidence>
<evidence type="ECO:0000259" key="2">
    <source>
        <dbReference type="PROSITE" id="PS51038"/>
    </source>
</evidence>
<dbReference type="GO" id="GO:0003682">
    <property type="term" value="F:chromatin binding"/>
    <property type="evidence" value="ECO:0007669"/>
    <property type="project" value="InterPro"/>
</dbReference>
<dbReference type="InterPro" id="IPR001025">
    <property type="entry name" value="BAH_dom"/>
</dbReference>
<dbReference type="Proteomes" id="UP000748025">
    <property type="component" value="Unassembled WGS sequence"/>
</dbReference>
<keyword evidence="4" id="KW-1185">Reference proteome</keyword>
<gene>
    <name evidence="3" type="ORF">E4U43_005343</name>
</gene>
<proteinExistence type="predicted"/>
<feature type="region of interest" description="Disordered" evidence="1">
    <location>
        <begin position="1"/>
        <end position="66"/>
    </location>
</feature>
<evidence type="ECO:0000313" key="4">
    <source>
        <dbReference type="Proteomes" id="UP000748025"/>
    </source>
</evidence>
<feature type="compositionally biased region" description="Basic and acidic residues" evidence="1">
    <location>
        <begin position="48"/>
        <end position="59"/>
    </location>
</feature>